<dbReference type="SUPFAM" id="SSF51338">
    <property type="entry name" value="Composite domain of metallo-dependent hydrolases"/>
    <property type="match status" value="1"/>
</dbReference>
<proteinExistence type="inferred from homology"/>
<dbReference type="Gene3D" id="3.20.20.140">
    <property type="entry name" value="Metal-dependent hydrolases"/>
    <property type="match status" value="1"/>
</dbReference>
<dbReference type="Gene3D" id="2.30.40.10">
    <property type="entry name" value="Urease, subunit C, domain 1"/>
    <property type="match status" value="1"/>
</dbReference>
<gene>
    <name evidence="9" type="ORF">SPIROBIBN47_400022</name>
</gene>
<dbReference type="AlphaFoldDB" id="A0A3P3XL24"/>
<dbReference type="GO" id="GO:0046872">
    <property type="term" value="F:metal ion binding"/>
    <property type="evidence" value="ECO:0007669"/>
    <property type="project" value="UniProtKB-KW"/>
</dbReference>
<feature type="binding site" evidence="7">
    <location>
        <position position="228"/>
    </location>
    <ligand>
        <name>Zn(2+)</name>
        <dbReference type="ChEBI" id="CHEBI:29105"/>
    </ligand>
</feature>
<keyword evidence="2 7" id="KW-0479">Metal-binding</keyword>
<dbReference type="SUPFAM" id="SSF51556">
    <property type="entry name" value="Metallo-dependent hydrolases"/>
    <property type="match status" value="1"/>
</dbReference>
<keyword evidence="4 5" id="KW-0119">Carbohydrate metabolism</keyword>
<dbReference type="InterPro" id="IPR003764">
    <property type="entry name" value="GlcNAc_6-P_deAcase"/>
</dbReference>
<evidence type="ECO:0000256" key="2">
    <source>
        <dbReference type="ARBA" id="ARBA00022723"/>
    </source>
</evidence>
<feature type="binding site" evidence="7">
    <location>
        <position position="143"/>
    </location>
    <ligand>
        <name>Zn(2+)</name>
        <dbReference type="ChEBI" id="CHEBI:29105"/>
    </ligand>
</feature>
<dbReference type="InterPro" id="IPR032466">
    <property type="entry name" value="Metal_Hydrolase"/>
</dbReference>
<reference evidence="9" key="1">
    <citation type="submission" date="2017-02" db="EMBL/GenBank/DDBJ databases">
        <authorList>
            <person name="Regsiter A."/>
            <person name="William W."/>
        </authorList>
    </citation>
    <scope>NUCLEOTIDE SEQUENCE</scope>
    <source>
        <strain evidence="9">Bib</strain>
    </source>
</reference>
<evidence type="ECO:0000256" key="5">
    <source>
        <dbReference type="PIRNR" id="PIRNR038994"/>
    </source>
</evidence>
<evidence type="ECO:0000256" key="1">
    <source>
        <dbReference type="ARBA" id="ARBA00010716"/>
    </source>
</evidence>
<dbReference type="InterPro" id="IPR006680">
    <property type="entry name" value="Amidohydro-rel"/>
</dbReference>
<organism evidence="9">
    <name type="scientific">uncultured spirochete</name>
    <dbReference type="NCBI Taxonomy" id="156406"/>
    <lineage>
        <taxon>Bacteria</taxon>
        <taxon>Pseudomonadati</taxon>
        <taxon>Spirochaetota</taxon>
        <taxon>Spirochaetia</taxon>
        <taxon>Spirochaetales</taxon>
        <taxon>environmental samples</taxon>
    </lineage>
</organism>
<evidence type="ECO:0000256" key="7">
    <source>
        <dbReference type="PIRSR" id="PIRSR038994-3"/>
    </source>
</evidence>
<dbReference type="GO" id="GO:0006046">
    <property type="term" value="P:N-acetylglucosamine catabolic process"/>
    <property type="evidence" value="ECO:0007669"/>
    <property type="project" value="TreeGrafter"/>
</dbReference>
<comment type="similarity">
    <text evidence="1 5">Belongs to the metallo-dependent hydrolases superfamily. NagA family.</text>
</comment>
<evidence type="ECO:0000313" key="9">
    <source>
        <dbReference type="EMBL" id="SLM15215.1"/>
    </source>
</evidence>
<feature type="active site" description="Proton donor/acceptor" evidence="6">
    <location>
        <position position="286"/>
    </location>
</feature>
<dbReference type="PANTHER" id="PTHR11113">
    <property type="entry name" value="N-ACETYLGLUCOSAMINE-6-PHOSPHATE DEACETYLASE"/>
    <property type="match status" value="1"/>
</dbReference>
<dbReference type="InterPro" id="IPR011059">
    <property type="entry name" value="Metal-dep_hydrolase_composite"/>
</dbReference>
<evidence type="ECO:0000256" key="4">
    <source>
        <dbReference type="ARBA" id="ARBA00023277"/>
    </source>
</evidence>
<comment type="cofactor">
    <cofactor evidence="7">
        <name>a divalent metal cation</name>
        <dbReference type="ChEBI" id="CHEBI:60240"/>
    </cofactor>
    <text evidence="7">Binds 1 divalent metal cation per subunit.</text>
</comment>
<dbReference type="GO" id="GO:0008448">
    <property type="term" value="F:N-acetylglucosamine-6-phosphate deacetylase activity"/>
    <property type="evidence" value="ECO:0007669"/>
    <property type="project" value="UniProtKB-EC"/>
</dbReference>
<dbReference type="EMBL" id="FWDM01000035">
    <property type="protein sequence ID" value="SLM15215.1"/>
    <property type="molecule type" value="Genomic_DNA"/>
</dbReference>
<feature type="binding site" evidence="7">
    <location>
        <position position="209"/>
    </location>
    <ligand>
        <name>Zn(2+)</name>
        <dbReference type="ChEBI" id="CHEBI:29105"/>
    </ligand>
</feature>
<evidence type="ECO:0000256" key="3">
    <source>
        <dbReference type="ARBA" id="ARBA00022801"/>
    </source>
</evidence>
<evidence type="ECO:0000256" key="6">
    <source>
        <dbReference type="PIRSR" id="PIRSR038994-1"/>
    </source>
</evidence>
<feature type="domain" description="Amidohydrolase-related" evidence="8">
    <location>
        <begin position="67"/>
        <end position="381"/>
    </location>
</feature>
<dbReference type="EC" id="3.5.1.25" evidence="9"/>
<keyword evidence="3 5" id="KW-0378">Hydrolase</keyword>
<sequence length="399" mass="43089">MADSHTHETYIIEGADLVLPDCILPHAALAVREGKIAHIQASGRSADIAKKDSAFSGAPVLHMPDSYVMPALVEMHIHGCGEWGFEKLAGPTDLVSAAAFLEQKGVGCFVPTLLWDEETVANLALAIERCGLPEYTLPGLYLEGPFVNKARRGGIHPERIHAPEPDFVRKIVEAAGGHLKIVTLAPELDGIEAVYRIFQEAGALVSLGHSDARLPAAKLPAHPYSITHLFNAMSGVDHKEGGLANLAFSGDPDFVELNGDGIHVNATCLRLAARAVSADSLVLISDAVISAGMVHGSYRYYGHEVISSERGVRYADTDVLMGSNRLGIDIVRNFVEQAQVPLWQAVRAMSLTPRKALGQAEEYGSLEVGKFADIFLWDKDLEIPVRPETLLARTDLRAE</sequence>
<dbReference type="Pfam" id="PF01979">
    <property type="entry name" value="Amidohydro_1"/>
    <property type="match status" value="1"/>
</dbReference>
<evidence type="ECO:0000259" key="8">
    <source>
        <dbReference type="Pfam" id="PF01979"/>
    </source>
</evidence>
<protein>
    <submittedName>
        <fullName evidence="9">Putative N-acetylglucosamine-6-phosphate deacetylase</fullName>
        <ecNumber evidence="9">3.5.1.25</ecNumber>
    </submittedName>
</protein>
<dbReference type="PIRSF" id="PIRSF038994">
    <property type="entry name" value="NagA"/>
    <property type="match status" value="1"/>
</dbReference>
<name>A0A3P3XL24_9SPIR</name>
<dbReference type="PANTHER" id="PTHR11113:SF14">
    <property type="entry name" value="N-ACETYLGLUCOSAMINE-6-PHOSPHATE DEACETYLASE"/>
    <property type="match status" value="1"/>
</dbReference>
<accession>A0A3P3XL24</accession>